<dbReference type="SUPFAM" id="SSF48371">
    <property type="entry name" value="ARM repeat"/>
    <property type="match status" value="1"/>
</dbReference>
<comment type="caution">
    <text evidence="1">The sequence shown here is derived from an EMBL/GenBank/DDBJ whole genome shotgun (WGS) entry which is preliminary data.</text>
</comment>
<evidence type="ECO:0000313" key="2">
    <source>
        <dbReference type="Proteomes" id="UP000317839"/>
    </source>
</evidence>
<proteinExistence type="predicted"/>
<name>A0A545TDU6_9GAMM</name>
<dbReference type="AlphaFoldDB" id="A0A545TDU6"/>
<dbReference type="Proteomes" id="UP000317839">
    <property type="component" value="Unassembled WGS sequence"/>
</dbReference>
<dbReference type="RefSeq" id="WP_142942008.1">
    <property type="nucleotide sequence ID" value="NZ_VIKR01000002.1"/>
</dbReference>
<organism evidence="1 2">
    <name type="scientific">Aliikangiella marina</name>
    <dbReference type="NCBI Taxonomy" id="1712262"/>
    <lineage>
        <taxon>Bacteria</taxon>
        <taxon>Pseudomonadati</taxon>
        <taxon>Pseudomonadota</taxon>
        <taxon>Gammaproteobacteria</taxon>
        <taxon>Oceanospirillales</taxon>
        <taxon>Pleioneaceae</taxon>
        <taxon>Aliikangiella</taxon>
    </lineage>
</organism>
<dbReference type="Gene3D" id="1.25.40.290">
    <property type="entry name" value="ARM repeat domains"/>
    <property type="match status" value="1"/>
</dbReference>
<reference evidence="1 2" key="1">
    <citation type="submission" date="2019-06" db="EMBL/GenBank/DDBJ databases">
        <title>Draft genome of Aliikangiella marina GYP-15.</title>
        <authorList>
            <person name="Wang G."/>
        </authorList>
    </citation>
    <scope>NUCLEOTIDE SEQUENCE [LARGE SCALE GENOMIC DNA]</scope>
    <source>
        <strain evidence="1 2">GYP-15</strain>
    </source>
</reference>
<gene>
    <name evidence="1" type="ORF">FLL45_10715</name>
</gene>
<sequence>MAEPLKNLYSKQLVQKIARAINAEYTAFNTQEFERAVLTRSWKNLELKQRMRCISTALGKTLPEDYLKSVAILKVASTDFSGLEHLVFPDFVEQFGLQYPQQSLDALAFFTTNSTAEFAVRPFILAHPEKTMKFMRLCASSDNEHVRRLASEGCRPRLPWAIALPEFKRNPQPVLDIILGLIDDNSLYVRRSVANNLNDISKDNPETVIKVAKQLKGKSSNVDWALKHACRGLLKKGNLNVLELFGFADTKHVEIRGFKMPRKIEFGGELNFQFELRSTKKRLGKLRLEFIIDFVKANGKTSPKIFKISEGDFQERERSVGKRFSFKPVTTRSYYPGTHRLSIVVNGNNLTSREFELIG</sequence>
<dbReference type="InterPro" id="IPR016024">
    <property type="entry name" value="ARM-type_fold"/>
</dbReference>
<evidence type="ECO:0000313" key="1">
    <source>
        <dbReference type="EMBL" id="TQV75394.1"/>
    </source>
</evidence>
<protein>
    <submittedName>
        <fullName evidence="1">DNA alkylation repair protein</fullName>
    </submittedName>
</protein>
<dbReference type="EMBL" id="VIKR01000002">
    <property type="protein sequence ID" value="TQV75394.1"/>
    <property type="molecule type" value="Genomic_DNA"/>
</dbReference>
<keyword evidence="2" id="KW-1185">Reference proteome</keyword>
<dbReference type="OrthoDB" id="9797162at2"/>
<accession>A0A545TDU6</accession>